<evidence type="ECO:0000256" key="1">
    <source>
        <dbReference type="SAM" id="SignalP"/>
    </source>
</evidence>
<dbReference type="Proteomes" id="UP000196573">
    <property type="component" value="Unassembled WGS sequence"/>
</dbReference>
<evidence type="ECO:0000313" key="2">
    <source>
        <dbReference type="EMBL" id="SMA43766.1"/>
    </source>
</evidence>
<feature type="chain" id="PRO_5013004971" description="Lipocalin-like domain-containing protein" evidence="1">
    <location>
        <begin position="26"/>
        <end position="178"/>
    </location>
</feature>
<dbReference type="RefSeq" id="WP_087108732.1">
    <property type="nucleotide sequence ID" value="NZ_CBCSCN010000008.1"/>
</dbReference>
<feature type="signal peptide" evidence="1">
    <location>
        <begin position="1"/>
        <end position="25"/>
    </location>
</feature>
<accession>A0A1X7AIH2</accession>
<protein>
    <recommendedName>
        <fullName evidence="4">Lipocalin-like domain-containing protein</fullName>
    </recommendedName>
</protein>
<gene>
    <name evidence="2" type="ORF">EHSB41UT_01661</name>
</gene>
<name>A0A1X7AIH2_9GAMM</name>
<keyword evidence="1" id="KW-0732">Signal</keyword>
<dbReference type="EMBL" id="FWPT01000003">
    <property type="protein sequence ID" value="SMA43766.1"/>
    <property type="molecule type" value="Genomic_DNA"/>
</dbReference>
<evidence type="ECO:0008006" key="4">
    <source>
        <dbReference type="Google" id="ProtNLM"/>
    </source>
</evidence>
<sequence length="178" mass="19028">MRPSGFTIGRIILAASALMAFPLCADNSPFDGKWSGTFDTTIKSKDSSTALHSQNFMALGSGNTPTCSCQMTAEISIDTTNPSAQLHFAPPTATDAANDSLCKQYLKNQCNGQTFSNNVTLSDDNVITLSIDPYASQDFNYVYNLTLANGQLTGAKTASLPSDATKLSIHYTITLQHN</sequence>
<dbReference type="AlphaFoldDB" id="A0A1X7AIH2"/>
<keyword evidence="3" id="KW-1185">Reference proteome</keyword>
<evidence type="ECO:0000313" key="3">
    <source>
        <dbReference type="Proteomes" id="UP000196573"/>
    </source>
</evidence>
<reference evidence="2 3" key="1">
    <citation type="submission" date="2017-03" db="EMBL/GenBank/DDBJ databases">
        <authorList>
            <person name="Afonso C.L."/>
            <person name="Miller P.J."/>
            <person name="Scott M.A."/>
            <person name="Spackman E."/>
            <person name="Goraichik I."/>
            <person name="Dimitrov K.M."/>
            <person name="Suarez D.L."/>
            <person name="Swayne D.E."/>
        </authorList>
    </citation>
    <scope>NUCLEOTIDE SEQUENCE [LARGE SCALE GENOMIC DNA]</scope>
    <source>
        <strain evidence="2">SB41UT1</strain>
    </source>
</reference>
<proteinExistence type="predicted"/>
<organism evidence="2 3">
    <name type="scientific">Parendozoicomonas haliclonae</name>
    <dbReference type="NCBI Taxonomy" id="1960125"/>
    <lineage>
        <taxon>Bacteria</taxon>
        <taxon>Pseudomonadati</taxon>
        <taxon>Pseudomonadota</taxon>
        <taxon>Gammaproteobacteria</taxon>
        <taxon>Oceanospirillales</taxon>
        <taxon>Endozoicomonadaceae</taxon>
        <taxon>Parendozoicomonas</taxon>
    </lineage>
</organism>